<comment type="similarity">
    <text evidence="1 7 8">Belongs to the heat shock protein 70 family.</text>
</comment>
<dbReference type="InterPro" id="IPR043129">
    <property type="entry name" value="ATPase_NBD"/>
</dbReference>
<dbReference type="InterPro" id="IPR029048">
    <property type="entry name" value="HSP70_C_sf"/>
</dbReference>
<dbReference type="PRINTS" id="PR00301">
    <property type="entry name" value="HEATSHOCK70"/>
</dbReference>
<evidence type="ECO:0000256" key="10">
    <source>
        <dbReference type="SAM" id="MobiDB-lite"/>
    </source>
</evidence>
<proteinExistence type="evidence at transcript level"/>
<evidence type="ECO:0000256" key="6">
    <source>
        <dbReference type="ARBA" id="ARBA00023186"/>
    </source>
</evidence>
<feature type="region of interest" description="Disordered" evidence="10">
    <location>
        <begin position="585"/>
        <end position="623"/>
    </location>
</feature>
<dbReference type="FunFam" id="3.90.640.10:FF:000003">
    <property type="entry name" value="Molecular chaperone DnaK"/>
    <property type="match status" value="1"/>
</dbReference>
<dbReference type="CDD" id="cd10234">
    <property type="entry name" value="ASKHA_NBD_HSP70_DnaK-like"/>
    <property type="match status" value="1"/>
</dbReference>
<organism evidence="11 13">
    <name type="scientific">Trueperella bernardiae</name>
    <dbReference type="NCBI Taxonomy" id="59561"/>
    <lineage>
        <taxon>Bacteria</taxon>
        <taxon>Bacillati</taxon>
        <taxon>Actinomycetota</taxon>
        <taxon>Actinomycetes</taxon>
        <taxon>Actinomycetales</taxon>
        <taxon>Actinomycetaceae</taxon>
        <taxon>Trueperella</taxon>
    </lineage>
</organism>
<dbReference type="PROSITE" id="PS00329">
    <property type="entry name" value="HSP70_2"/>
    <property type="match status" value="1"/>
</dbReference>
<dbReference type="PATRIC" id="fig|59561.3.peg.1543"/>
<dbReference type="GO" id="GO:0140662">
    <property type="term" value="F:ATP-dependent protein folding chaperone"/>
    <property type="evidence" value="ECO:0007669"/>
    <property type="project" value="InterPro"/>
</dbReference>
<dbReference type="AlphaFoldDB" id="A0A0W1KI63"/>
<dbReference type="FunFam" id="2.60.34.10:FF:000014">
    <property type="entry name" value="Chaperone protein DnaK HSP70"/>
    <property type="match status" value="1"/>
</dbReference>
<dbReference type="SUPFAM" id="SSF53067">
    <property type="entry name" value="Actin-like ATPase domain"/>
    <property type="match status" value="2"/>
</dbReference>
<dbReference type="PROSITE" id="PS01036">
    <property type="entry name" value="HSP70_3"/>
    <property type="match status" value="1"/>
</dbReference>
<dbReference type="OrthoDB" id="9766019at2"/>
<keyword evidence="5 7" id="KW-0346">Stress response</keyword>
<evidence type="ECO:0000313" key="11">
    <source>
        <dbReference type="EMBL" id="KTF03590.1"/>
    </source>
</evidence>
<name>A0A0W1KI63_9ACTO</name>
<dbReference type="Gene3D" id="3.90.640.10">
    <property type="entry name" value="Actin, Chain A, domain 4"/>
    <property type="match status" value="1"/>
</dbReference>
<dbReference type="NCBIfam" id="TIGR02350">
    <property type="entry name" value="prok_dnaK"/>
    <property type="match status" value="1"/>
</dbReference>
<dbReference type="InterPro" id="IPR018181">
    <property type="entry name" value="Heat_shock_70_CS"/>
</dbReference>
<dbReference type="PANTHER" id="PTHR19375">
    <property type="entry name" value="HEAT SHOCK PROTEIN 70KDA"/>
    <property type="match status" value="1"/>
</dbReference>
<evidence type="ECO:0000313" key="13">
    <source>
        <dbReference type="Proteomes" id="UP000054404"/>
    </source>
</evidence>
<keyword evidence="13" id="KW-1185">Reference proteome</keyword>
<feature type="compositionally biased region" description="Low complexity" evidence="10">
    <location>
        <begin position="585"/>
        <end position="603"/>
    </location>
</feature>
<keyword evidence="3 7" id="KW-0547">Nucleotide-binding</keyword>
<evidence type="ECO:0000256" key="5">
    <source>
        <dbReference type="ARBA" id="ARBA00023016"/>
    </source>
</evidence>
<comment type="caution">
    <text evidence="11">The sequence shown here is derived from an EMBL/GenBank/DDBJ whole genome shotgun (WGS) entry which is preliminary data.</text>
</comment>
<dbReference type="NCBIfam" id="NF001413">
    <property type="entry name" value="PRK00290.1"/>
    <property type="match status" value="1"/>
</dbReference>
<protein>
    <recommendedName>
        <fullName evidence="7">Chaperone protein DnaK</fullName>
    </recommendedName>
    <alternativeName>
        <fullName evidence="7">HSP70</fullName>
    </alternativeName>
    <alternativeName>
        <fullName evidence="7">Heat shock 70 kDa protein</fullName>
    </alternativeName>
    <alternativeName>
        <fullName evidence="7">Heat shock protein 70</fullName>
    </alternativeName>
</protein>
<evidence type="ECO:0000256" key="9">
    <source>
        <dbReference type="SAM" id="Coils"/>
    </source>
</evidence>
<dbReference type="GO" id="GO:0005524">
    <property type="term" value="F:ATP binding"/>
    <property type="evidence" value="ECO:0007669"/>
    <property type="project" value="UniProtKB-UniRule"/>
</dbReference>
<feature type="compositionally biased region" description="Acidic residues" evidence="10">
    <location>
        <begin position="606"/>
        <end position="623"/>
    </location>
</feature>
<dbReference type="Proteomes" id="UP000054404">
    <property type="component" value="Unassembled WGS sequence"/>
</dbReference>
<dbReference type="Gene3D" id="1.20.1270.10">
    <property type="match status" value="1"/>
</dbReference>
<feature type="compositionally biased region" description="Basic and acidic residues" evidence="10">
    <location>
        <begin position="499"/>
        <end position="516"/>
    </location>
</feature>
<evidence type="ECO:0000256" key="4">
    <source>
        <dbReference type="ARBA" id="ARBA00022840"/>
    </source>
</evidence>
<dbReference type="FunFam" id="1.20.1270.10:FF:000001">
    <property type="entry name" value="Molecular chaperone DnaK"/>
    <property type="match status" value="1"/>
</dbReference>
<evidence type="ECO:0000313" key="12">
    <source>
        <dbReference type="EMBL" id="MDK8600858.1"/>
    </source>
</evidence>
<dbReference type="FunFam" id="3.30.420.40:FF:000071">
    <property type="entry name" value="Molecular chaperone DnaK"/>
    <property type="match status" value="1"/>
</dbReference>
<evidence type="ECO:0000256" key="1">
    <source>
        <dbReference type="ARBA" id="ARBA00007381"/>
    </source>
</evidence>
<feature type="coiled-coil region" evidence="9">
    <location>
        <begin position="230"/>
        <end position="257"/>
    </location>
</feature>
<keyword evidence="4 7" id="KW-0067">ATP-binding</keyword>
<dbReference type="Proteomes" id="UP001225576">
    <property type="component" value="Unassembled WGS sequence"/>
</dbReference>
<dbReference type="Gene3D" id="3.30.420.40">
    <property type="match status" value="2"/>
</dbReference>
<dbReference type="Pfam" id="PF00012">
    <property type="entry name" value="HSP70"/>
    <property type="match status" value="1"/>
</dbReference>
<evidence type="ECO:0000256" key="8">
    <source>
        <dbReference type="RuleBase" id="RU003322"/>
    </source>
</evidence>
<keyword evidence="6 7" id="KW-0143">Chaperone</keyword>
<dbReference type="PROSITE" id="PS00297">
    <property type="entry name" value="HSP70_1"/>
    <property type="match status" value="1"/>
</dbReference>
<keyword evidence="2 7" id="KW-0597">Phosphoprotein</keyword>
<dbReference type="SUPFAM" id="SSF100920">
    <property type="entry name" value="Heat shock protein 70kD (HSP70), peptide-binding domain"/>
    <property type="match status" value="1"/>
</dbReference>
<evidence type="ECO:0000256" key="2">
    <source>
        <dbReference type="ARBA" id="ARBA00022553"/>
    </source>
</evidence>
<sequence>MARAVGIDLGTTNSVVAVLEGGEPTVIANAEGMRTTPSVVGFSKTGEVLVGEIAKRQAVANPDRTVLSVKRHMGDSSWKVAIDDKSYTPQQISAYILQKLKKDAETYLGEPVTDAVITVPAYFNDAQRQATKDAGQIAGLNVQRIVNEPTAAALAYGLEKGKEDEMILVFDLGGGTFDVSLLEVGKDDDDFSIIQVRATSGDNKLGGDDWDQRIVDWLVSQTKNAYGVDLSKDKVAVQRLKEAAEQAKKELSSATSTNISLQYLSMSENGPIHLDETLTRAKFEDMTRDLLERTKAPFKKVIEDAGIKLSEIDHVVMVGGSTRMPAVTEVVKELTGGREPNKSVNPDEVVAVGAALQAGVITGDRTDVLLIDVTPLSLGIETKGGVMTKLIERNTAIPTKRSEVFSTAEDNQPSVLIQVYQGERTFARDNKLLGTFELSGIAPAPRGIPQIEVTFDIDANGIVHVSAKDRGTGKEQSVTITGGSALSKEDIERMVKEAEENAAEDAKRKEEAEVRNSAEQQSYSIEKLLDENKDKLDDSVTSEVRAAAEAVKEALKGDDVEAIKSAQEELNTKAQKIGEALYAQAQQEGAPGAEGWTDAANAARDAEDDVVDAEIVDDEDSKN</sequence>
<reference evidence="11 13" key="1">
    <citation type="submission" date="2015-11" db="EMBL/GenBank/DDBJ databases">
        <title>Draft Genome Sequence of the Type Strain Trueperella bernardiae LCDC 89-0504T, Isolated from Blood Culture.</title>
        <authorList>
            <person name="Bernier A.-M."/>
            <person name="Bernard K."/>
        </authorList>
    </citation>
    <scope>NUCLEOTIDE SEQUENCE [LARGE SCALE GENOMIC DNA]</scope>
    <source>
        <strain evidence="11 13">LCDC 89-0504</strain>
    </source>
</reference>
<dbReference type="RefSeq" id="WP_062614071.1">
    <property type="nucleotide sequence ID" value="NZ_CALTZF010000014.1"/>
</dbReference>
<evidence type="ECO:0000256" key="7">
    <source>
        <dbReference type="HAMAP-Rule" id="MF_00332"/>
    </source>
</evidence>
<dbReference type="InterPro" id="IPR013126">
    <property type="entry name" value="Hsp_70_fam"/>
</dbReference>
<comment type="function">
    <text evidence="7">Acts as a chaperone.</text>
</comment>
<accession>A0A0W1KI63</accession>
<gene>
    <name evidence="7 11" type="primary">dnaK</name>
    <name evidence="11" type="ORF">AQZ59_01549</name>
    <name evidence="12" type="ORF">QP858_00045</name>
</gene>
<feature type="region of interest" description="Disordered" evidence="10">
    <location>
        <begin position="499"/>
        <end position="530"/>
    </location>
</feature>
<dbReference type="InterPro" id="IPR029047">
    <property type="entry name" value="HSP70_peptide-bd_sf"/>
</dbReference>
<dbReference type="SUPFAM" id="SSF100934">
    <property type="entry name" value="Heat shock protein 70kD (HSP70), C-terminal subdomain"/>
    <property type="match status" value="1"/>
</dbReference>
<dbReference type="Gene3D" id="2.60.34.10">
    <property type="entry name" value="Substrate Binding Domain Of DNAk, Chain A, domain 1"/>
    <property type="match status" value="1"/>
</dbReference>
<comment type="induction">
    <text evidence="7">By stress conditions e.g. heat shock.</text>
</comment>
<dbReference type="InterPro" id="IPR012725">
    <property type="entry name" value="Chaperone_DnaK"/>
</dbReference>
<dbReference type="HAMAP" id="MF_00332">
    <property type="entry name" value="DnaK"/>
    <property type="match status" value="1"/>
</dbReference>
<dbReference type="EMBL" id="JASPDQ010000001">
    <property type="protein sequence ID" value="MDK8600858.1"/>
    <property type="molecule type" value="Genomic_DNA"/>
</dbReference>
<reference evidence="12" key="2">
    <citation type="submission" date="2023-05" db="EMBL/GenBank/DDBJ databases">
        <title>Genomic Catalog of Human Bladder Bacteria.</title>
        <authorList>
            <person name="Du J."/>
        </authorList>
    </citation>
    <scope>NUCLEOTIDE SEQUENCE</scope>
    <source>
        <strain evidence="12">UMB1304A</strain>
    </source>
</reference>
<dbReference type="EMBL" id="LNIZ01000008">
    <property type="protein sequence ID" value="KTF03590.1"/>
    <property type="molecule type" value="Genomic_DNA"/>
</dbReference>
<feature type="modified residue" description="Phosphothreonine; by autocatalysis" evidence="7">
    <location>
        <position position="176"/>
    </location>
</feature>
<keyword evidence="9" id="KW-0175">Coiled coil</keyword>
<dbReference type="GO" id="GO:0051082">
    <property type="term" value="F:unfolded protein binding"/>
    <property type="evidence" value="ECO:0007669"/>
    <property type="project" value="InterPro"/>
</dbReference>
<evidence type="ECO:0000256" key="3">
    <source>
        <dbReference type="ARBA" id="ARBA00022741"/>
    </source>
</evidence>
<dbReference type="STRING" id="59561.AQZ59_01549"/>